<keyword evidence="2" id="KW-0472">Membrane</keyword>
<feature type="region of interest" description="Disordered" evidence="1">
    <location>
        <begin position="1"/>
        <end position="32"/>
    </location>
</feature>
<evidence type="ECO:0000256" key="1">
    <source>
        <dbReference type="SAM" id="MobiDB-lite"/>
    </source>
</evidence>
<keyword evidence="2" id="KW-1133">Transmembrane helix</keyword>
<reference evidence="3 4" key="1">
    <citation type="submission" date="2014-11" db="EMBL/GenBank/DDBJ databases">
        <authorList>
            <person name="Zhu J."/>
            <person name="Qi W."/>
            <person name="Song R."/>
        </authorList>
    </citation>
    <scope>NUCLEOTIDE SEQUENCE [LARGE SCALE GENOMIC DNA]</scope>
</reference>
<dbReference type="Proteomes" id="UP000041254">
    <property type="component" value="Unassembled WGS sequence"/>
</dbReference>
<dbReference type="EMBL" id="CDMY01000272">
    <property type="protein sequence ID" value="CEL98511.1"/>
    <property type="molecule type" value="Genomic_DNA"/>
</dbReference>
<proteinExistence type="predicted"/>
<organism evidence="3 4">
    <name type="scientific">Vitrella brassicaformis (strain CCMP3155)</name>
    <dbReference type="NCBI Taxonomy" id="1169540"/>
    <lineage>
        <taxon>Eukaryota</taxon>
        <taxon>Sar</taxon>
        <taxon>Alveolata</taxon>
        <taxon>Colpodellida</taxon>
        <taxon>Vitrellaceae</taxon>
        <taxon>Vitrella</taxon>
    </lineage>
</organism>
<protein>
    <submittedName>
        <fullName evidence="3">Uncharacterized protein</fullName>
    </submittedName>
</protein>
<dbReference type="AlphaFoldDB" id="A0A0G4EMW6"/>
<evidence type="ECO:0000313" key="4">
    <source>
        <dbReference type="Proteomes" id="UP000041254"/>
    </source>
</evidence>
<keyword evidence="4" id="KW-1185">Reference proteome</keyword>
<feature type="transmembrane region" description="Helical" evidence="2">
    <location>
        <begin position="98"/>
        <end position="119"/>
    </location>
</feature>
<dbReference type="VEuPathDB" id="CryptoDB:Vbra_20529"/>
<gene>
    <name evidence="3" type="ORF">Vbra_20529</name>
</gene>
<evidence type="ECO:0000256" key="2">
    <source>
        <dbReference type="SAM" id="Phobius"/>
    </source>
</evidence>
<sequence length="128" mass="14914">MRDSSPTSTSRNSHEWSCTGLPPNRSSGCCRSLSSLTSAKRTTRGQDCWYMRRLCSCYKRKMIFKIFDCQIKWHVRKLGSKAIKSEIQMPIGHCQVSFWFYMTLFLLSAFTLGALIQCARYQRLKFSF</sequence>
<evidence type="ECO:0000313" key="3">
    <source>
        <dbReference type="EMBL" id="CEL98511.1"/>
    </source>
</evidence>
<dbReference type="InParanoid" id="A0A0G4EMW6"/>
<feature type="compositionally biased region" description="Polar residues" evidence="1">
    <location>
        <begin position="1"/>
        <end position="11"/>
    </location>
</feature>
<keyword evidence="2" id="KW-0812">Transmembrane</keyword>
<accession>A0A0G4EMW6</accession>
<name>A0A0G4EMW6_VITBC</name>